<proteinExistence type="evidence at transcript level"/>
<dbReference type="GO" id="GO:0020037">
    <property type="term" value="F:heme binding"/>
    <property type="evidence" value="ECO:0007669"/>
    <property type="project" value="InterPro"/>
</dbReference>
<dbReference type="PANTHER" id="PTHR24300">
    <property type="entry name" value="CYTOCHROME P450 508A4-RELATED"/>
    <property type="match status" value="1"/>
</dbReference>
<dbReference type="GO" id="GO:0016712">
    <property type="term" value="F:oxidoreductase activity, acting on paired donors, with incorporation or reduction of molecular oxygen, reduced flavin or flavoprotein as one donor, and incorporation of one atom of oxygen"/>
    <property type="evidence" value="ECO:0007669"/>
    <property type="project" value="TreeGrafter"/>
</dbReference>
<dbReference type="InterPro" id="IPR017972">
    <property type="entry name" value="Cyt_P450_CS"/>
</dbReference>
<gene>
    <name evidence="7" type="primary">Cyp2r1-001</name>
</gene>
<dbReference type="SUPFAM" id="SSF48264">
    <property type="entry name" value="Cytochrome P450"/>
    <property type="match status" value="1"/>
</dbReference>
<dbReference type="Gene3D" id="1.10.630.10">
    <property type="entry name" value="Cytochrome P450"/>
    <property type="match status" value="1"/>
</dbReference>
<keyword evidence="4 5" id="KW-0408">Iron</keyword>
<comment type="cofactor">
    <cofactor evidence="1 5">
        <name>heme</name>
        <dbReference type="ChEBI" id="CHEBI:30413"/>
    </cofactor>
</comment>
<dbReference type="InterPro" id="IPR002401">
    <property type="entry name" value="Cyt_P450_E_grp-I"/>
</dbReference>
<name>A0A6F9DAY5_9ASCI</name>
<dbReference type="InterPro" id="IPR001128">
    <property type="entry name" value="Cyt_P450"/>
</dbReference>
<evidence type="ECO:0000256" key="2">
    <source>
        <dbReference type="ARBA" id="ARBA00010617"/>
    </source>
</evidence>
<dbReference type="Pfam" id="PF00067">
    <property type="entry name" value="p450"/>
    <property type="match status" value="1"/>
</dbReference>
<evidence type="ECO:0000256" key="5">
    <source>
        <dbReference type="PIRSR" id="PIRSR602401-1"/>
    </source>
</evidence>
<dbReference type="PANTHER" id="PTHR24300:SF397">
    <property type="entry name" value="CYTOCHROME P450 2U1"/>
    <property type="match status" value="1"/>
</dbReference>
<organism evidence="7">
    <name type="scientific">Phallusia mammillata</name>
    <dbReference type="NCBI Taxonomy" id="59560"/>
    <lineage>
        <taxon>Eukaryota</taxon>
        <taxon>Metazoa</taxon>
        <taxon>Chordata</taxon>
        <taxon>Tunicata</taxon>
        <taxon>Ascidiacea</taxon>
        <taxon>Phlebobranchia</taxon>
        <taxon>Ascidiidae</taxon>
        <taxon>Phallusia</taxon>
    </lineage>
</organism>
<dbReference type="PROSITE" id="PS00086">
    <property type="entry name" value="CYTOCHROME_P450"/>
    <property type="match status" value="1"/>
</dbReference>
<dbReference type="InterPro" id="IPR036396">
    <property type="entry name" value="Cyt_P450_sf"/>
</dbReference>
<dbReference type="GO" id="GO:0006805">
    <property type="term" value="P:xenobiotic metabolic process"/>
    <property type="evidence" value="ECO:0007669"/>
    <property type="project" value="TreeGrafter"/>
</dbReference>
<dbReference type="GO" id="GO:0006082">
    <property type="term" value="P:organic acid metabolic process"/>
    <property type="evidence" value="ECO:0007669"/>
    <property type="project" value="TreeGrafter"/>
</dbReference>
<keyword evidence="5 6" id="KW-0349">Heme</keyword>
<evidence type="ECO:0000313" key="7">
    <source>
        <dbReference type="EMBL" id="CAB3235638.1"/>
    </source>
</evidence>
<dbReference type="InterPro" id="IPR050182">
    <property type="entry name" value="Cytochrome_P450_fam2"/>
</dbReference>
<dbReference type="PRINTS" id="PR00463">
    <property type="entry name" value="EP450I"/>
</dbReference>
<evidence type="ECO:0000256" key="3">
    <source>
        <dbReference type="ARBA" id="ARBA00022723"/>
    </source>
</evidence>
<protein>
    <submittedName>
        <fullName evidence="7">Cytochrome P450 2C42-like</fullName>
    </submittedName>
</protein>
<dbReference type="GO" id="GO:0005737">
    <property type="term" value="C:cytoplasm"/>
    <property type="evidence" value="ECO:0007669"/>
    <property type="project" value="TreeGrafter"/>
</dbReference>
<evidence type="ECO:0000256" key="4">
    <source>
        <dbReference type="ARBA" id="ARBA00023004"/>
    </source>
</evidence>
<dbReference type="EMBL" id="LR784308">
    <property type="protein sequence ID" value="CAB3235638.1"/>
    <property type="molecule type" value="mRNA"/>
</dbReference>
<keyword evidence="6" id="KW-0560">Oxidoreductase</keyword>
<keyword evidence="3 5" id="KW-0479">Metal-binding</keyword>
<evidence type="ECO:0000256" key="6">
    <source>
        <dbReference type="RuleBase" id="RU000461"/>
    </source>
</evidence>
<feature type="binding site" description="axial binding residue" evidence="5">
    <location>
        <position position="72"/>
    </location>
    <ligand>
        <name>heme</name>
        <dbReference type="ChEBI" id="CHEBI:30413"/>
    </ligand>
    <ligandPart>
        <name>Fe</name>
        <dbReference type="ChEBI" id="CHEBI:18248"/>
    </ligandPart>
</feature>
<dbReference type="GO" id="GO:0005506">
    <property type="term" value="F:iron ion binding"/>
    <property type="evidence" value="ECO:0007669"/>
    <property type="project" value="InterPro"/>
</dbReference>
<evidence type="ECO:0000256" key="1">
    <source>
        <dbReference type="ARBA" id="ARBA00001971"/>
    </source>
</evidence>
<dbReference type="GO" id="GO:0008395">
    <property type="term" value="F:steroid hydroxylase activity"/>
    <property type="evidence" value="ECO:0007669"/>
    <property type="project" value="TreeGrafter"/>
</dbReference>
<accession>A0A6F9DAY5</accession>
<keyword evidence="6" id="KW-0503">Monooxygenase</keyword>
<comment type="similarity">
    <text evidence="2 6">Belongs to the cytochrome P450 family.</text>
</comment>
<reference evidence="7" key="1">
    <citation type="submission" date="2020-04" db="EMBL/GenBank/DDBJ databases">
        <authorList>
            <person name="Neveu A P."/>
        </authorList>
    </citation>
    <scope>NUCLEOTIDE SEQUENCE</scope>
    <source>
        <tissue evidence="7">Whole embryo</tissue>
    </source>
</reference>
<dbReference type="AlphaFoldDB" id="A0A6F9DAY5"/>
<sequence>MLLKRTADHSGKLMGYDIPAGTTIIPNFHAVHMDPTIWPEPEKFDPYRHIDKEGKFVHSHKIIPFSLGPRFCPGEQLARVEAYIYFAKLLQKYKILPGDQPPNIDGITSVVHFPKTFRIEQR</sequence>